<dbReference type="Proteomes" id="UP000247702">
    <property type="component" value="Unassembled WGS sequence"/>
</dbReference>
<accession>A0A2Z6RDT7</accession>
<protein>
    <recommendedName>
        <fullName evidence="3">DUF659 domain-containing protein</fullName>
    </recommendedName>
</protein>
<keyword evidence="2" id="KW-1185">Reference proteome</keyword>
<evidence type="ECO:0000313" key="1">
    <source>
        <dbReference type="EMBL" id="GBB90678.1"/>
    </source>
</evidence>
<proteinExistence type="predicted"/>
<organism evidence="1 2">
    <name type="scientific">Rhizophagus clarus</name>
    <dbReference type="NCBI Taxonomy" id="94130"/>
    <lineage>
        <taxon>Eukaryota</taxon>
        <taxon>Fungi</taxon>
        <taxon>Fungi incertae sedis</taxon>
        <taxon>Mucoromycota</taxon>
        <taxon>Glomeromycotina</taxon>
        <taxon>Glomeromycetes</taxon>
        <taxon>Glomerales</taxon>
        <taxon>Glomeraceae</taxon>
        <taxon>Rhizophagus</taxon>
    </lineage>
</organism>
<evidence type="ECO:0008006" key="3">
    <source>
        <dbReference type="Google" id="ProtNLM"/>
    </source>
</evidence>
<dbReference type="AlphaFoldDB" id="A0A2Z6RDT7"/>
<comment type="caution">
    <text evidence="1">The sequence shown here is derived from an EMBL/GenBank/DDBJ whole genome shotgun (WGS) entry which is preliminary data.</text>
</comment>
<name>A0A2Z6RDT7_9GLOM</name>
<evidence type="ECO:0000313" key="2">
    <source>
        <dbReference type="Proteomes" id="UP000247702"/>
    </source>
</evidence>
<reference evidence="1 2" key="1">
    <citation type="submission" date="2017-11" db="EMBL/GenBank/DDBJ databases">
        <title>The genome of Rhizophagus clarus HR1 reveals common genetic basis of auxotrophy among arbuscular mycorrhizal fungi.</title>
        <authorList>
            <person name="Kobayashi Y."/>
        </authorList>
    </citation>
    <scope>NUCLEOTIDE SEQUENCE [LARGE SCALE GENOMIC DNA]</scope>
    <source>
        <strain evidence="1 2">HR1</strain>
    </source>
</reference>
<gene>
    <name evidence="1" type="ORF">RclHR1_17700003</name>
</gene>
<sequence>MKIGNTETEKEKTGRPYSGVWKHFDRGEPKGDGHWEGTYQYYASIIDEAITLAFVMTGIPFHVISNPFFVNALKILNPSYNVPSREVLSGWLLDNQIAKVNDKVDKIIEFATDITIGLDGWTAPDGSSIWNFVLLTPS</sequence>
<dbReference type="EMBL" id="BEXD01000858">
    <property type="protein sequence ID" value="GBB90678.1"/>
    <property type="molecule type" value="Genomic_DNA"/>
</dbReference>